<evidence type="ECO:0000256" key="1">
    <source>
        <dbReference type="SAM" id="SignalP"/>
    </source>
</evidence>
<evidence type="ECO:0008006" key="4">
    <source>
        <dbReference type="Google" id="ProtNLM"/>
    </source>
</evidence>
<sequence>MKTSHVLLLIGAALGWAGQAVAQQPAPEPKTVYQQAMDAAEASYDAAKARCDAVAGVPHEICVADAKAARVRVEEEAGAAYKNTLAAYTQARMRIASAYYERDKTRCGAALGNDREVCQRQAKATLVASQADARADRKAIEARLEAQDARIDAEYRVALQKCDAFAGDVKEGCVSTTRTAYGK</sequence>
<evidence type="ECO:0000313" key="3">
    <source>
        <dbReference type="Proteomes" id="UP000245820"/>
    </source>
</evidence>
<dbReference type="AlphaFoldDB" id="A0A2S2DFC2"/>
<dbReference type="RefSeq" id="WP_109344187.1">
    <property type="nucleotide sequence ID" value="NZ_CP029343.1"/>
</dbReference>
<reference evidence="2 3" key="1">
    <citation type="submission" date="2018-05" db="EMBL/GenBank/DDBJ databases">
        <title>Complete genome sequence of Massilia oculi sp. nov. CCUG 43427T (=DSM 26321T), the type strain of M. oculi, and comparison with genome sequences of other Massilia strains.</title>
        <authorList>
            <person name="Zhu B."/>
        </authorList>
    </citation>
    <scope>NUCLEOTIDE SEQUENCE [LARGE SCALE GENOMIC DNA]</scope>
    <source>
        <strain evidence="2 3">CCUG 43427</strain>
    </source>
</reference>
<keyword evidence="1" id="KW-0732">Signal</keyword>
<organism evidence="2 3">
    <name type="scientific">Massilia oculi</name>
    <dbReference type="NCBI Taxonomy" id="945844"/>
    <lineage>
        <taxon>Bacteria</taxon>
        <taxon>Pseudomonadati</taxon>
        <taxon>Pseudomonadota</taxon>
        <taxon>Betaproteobacteria</taxon>
        <taxon>Burkholderiales</taxon>
        <taxon>Oxalobacteraceae</taxon>
        <taxon>Telluria group</taxon>
        <taxon>Massilia</taxon>
    </lineage>
</organism>
<feature type="chain" id="PRO_5015410829" description="Cell envelope biogenesis protein TolA" evidence="1">
    <location>
        <begin position="23"/>
        <end position="183"/>
    </location>
</feature>
<dbReference type="EMBL" id="CP029343">
    <property type="protein sequence ID" value="AWL03789.1"/>
    <property type="molecule type" value="Genomic_DNA"/>
</dbReference>
<name>A0A2S2DFC2_9BURK</name>
<evidence type="ECO:0000313" key="2">
    <source>
        <dbReference type="EMBL" id="AWL03789.1"/>
    </source>
</evidence>
<accession>A0A2S2DFC2</accession>
<protein>
    <recommendedName>
        <fullName evidence="4">Cell envelope biogenesis protein TolA</fullName>
    </recommendedName>
</protein>
<proteinExistence type="predicted"/>
<gene>
    <name evidence="2" type="ORF">DIR46_04605</name>
</gene>
<keyword evidence="3" id="KW-1185">Reference proteome</keyword>
<dbReference type="Proteomes" id="UP000245820">
    <property type="component" value="Chromosome"/>
</dbReference>
<dbReference type="OrthoDB" id="5769605at2"/>
<feature type="signal peptide" evidence="1">
    <location>
        <begin position="1"/>
        <end position="22"/>
    </location>
</feature>
<dbReference type="KEGG" id="mtim:DIR46_04605"/>